<dbReference type="InterPro" id="IPR054828">
    <property type="entry name" value="Vit_B12_bind_prot"/>
</dbReference>
<accession>A0A853ISW3</accession>
<evidence type="ECO:0000313" key="5">
    <source>
        <dbReference type="Proteomes" id="UP000589716"/>
    </source>
</evidence>
<sequence length="384" mass="40283">MKAPPIFRRAGFLPPPGRAGVGANPSTTPHGAAPIPAFPQGKEARRPARWLLALLLWPLALAAHAYDIQDDAGQTTRFDAPPRRIVSLLPSLTETVCALDACDRLVGVDRYSNWPASVQKLPQVGGGLDPSVEAIVALRPDVVLMANSSRAGVRLRALGLKVVALEPKTRADVGRVVARLGKVLQVPGADALMRQIDAGVAAAAQSVPAAARGQRVYFEVSPSPHAAGHGSFIGELLTELGLGNIIGPEQGPFPRINPELVVRAAPDLIMSSSQSAADMPRRPGWASLKALRDGRVCVFDAEHRNILVRPGPRMPEAARLMADCAAKSVAAKMSSLRLLGNGRGLMGQFCCHGGGWGPATPPAGAAAPHPNPLPRGVRVPYRGA</sequence>
<evidence type="ECO:0000256" key="1">
    <source>
        <dbReference type="ARBA" id="ARBA00022729"/>
    </source>
</evidence>
<dbReference type="PANTHER" id="PTHR30535:SF34">
    <property type="entry name" value="MOLYBDATE-BINDING PROTEIN MOLA"/>
    <property type="match status" value="1"/>
</dbReference>
<reference evidence="4 5" key="1">
    <citation type="submission" date="2020-07" db="EMBL/GenBank/DDBJ databases">
        <authorList>
            <person name="Maaloum M."/>
        </authorList>
    </citation>
    <scope>NUCLEOTIDE SEQUENCE [LARGE SCALE GENOMIC DNA]</scope>
    <source>
        <strain evidence="4 5">GCS-AN-3</strain>
    </source>
</reference>
<comment type="caution">
    <text evidence="4">The sequence shown here is derived from an EMBL/GenBank/DDBJ whole genome shotgun (WGS) entry which is preliminary data.</text>
</comment>
<dbReference type="PROSITE" id="PS50983">
    <property type="entry name" value="FE_B12_PBP"/>
    <property type="match status" value="1"/>
</dbReference>
<dbReference type="RefSeq" id="WP_180549262.1">
    <property type="nucleotide sequence ID" value="NZ_JACCKX010000001.1"/>
</dbReference>
<dbReference type="GO" id="GO:0071281">
    <property type="term" value="P:cellular response to iron ion"/>
    <property type="evidence" value="ECO:0007669"/>
    <property type="project" value="TreeGrafter"/>
</dbReference>
<evidence type="ECO:0000259" key="3">
    <source>
        <dbReference type="PROSITE" id="PS50983"/>
    </source>
</evidence>
<name>A0A853ISW3_9BURK</name>
<dbReference type="SUPFAM" id="SSF53807">
    <property type="entry name" value="Helical backbone' metal receptor"/>
    <property type="match status" value="1"/>
</dbReference>
<dbReference type="PANTHER" id="PTHR30535">
    <property type="entry name" value="VITAMIN B12-BINDING PROTEIN"/>
    <property type="match status" value="1"/>
</dbReference>
<dbReference type="NCBIfam" id="NF038402">
    <property type="entry name" value="TroA_like"/>
    <property type="match status" value="1"/>
</dbReference>
<dbReference type="Proteomes" id="UP000589716">
    <property type="component" value="Unassembled WGS sequence"/>
</dbReference>
<dbReference type="Gene3D" id="3.40.50.1980">
    <property type="entry name" value="Nitrogenase molybdenum iron protein domain"/>
    <property type="match status" value="2"/>
</dbReference>
<organism evidence="4 5">
    <name type="scientific">Ottowia beijingensis</name>
    <dbReference type="NCBI Taxonomy" id="1207057"/>
    <lineage>
        <taxon>Bacteria</taxon>
        <taxon>Pseudomonadati</taxon>
        <taxon>Pseudomonadota</taxon>
        <taxon>Betaproteobacteria</taxon>
        <taxon>Burkholderiales</taxon>
        <taxon>Comamonadaceae</taxon>
        <taxon>Ottowia</taxon>
    </lineage>
</organism>
<dbReference type="Pfam" id="PF01497">
    <property type="entry name" value="Peripla_BP_2"/>
    <property type="match status" value="1"/>
</dbReference>
<gene>
    <name evidence="4" type="ORF">H0I39_01010</name>
</gene>
<dbReference type="InterPro" id="IPR002491">
    <property type="entry name" value="ABC_transptr_periplasmic_BD"/>
</dbReference>
<feature type="domain" description="Fe/B12 periplasmic-binding" evidence="3">
    <location>
        <begin position="84"/>
        <end position="333"/>
    </location>
</feature>
<proteinExistence type="predicted"/>
<dbReference type="AlphaFoldDB" id="A0A853ISW3"/>
<keyword evidence="1" id="KW-0732">Signal</keyword>
<protein>
    <submittedName>
        <fullName evidence="4">ABC transporter substrate-binding protein</fullName>
    </submittedName>
</protein>
<feature type="region of interest" description="Disordered" evidence="2">
    <location>
        <begin position="11"/>
        <end position="39"/>
    </location>
</feature>
<evidence type="ECO:0000313" key="4">
    <source>
        <dbReference type="EMBL" id="NZA00711.1"/>
    </source>
</evidence>
<dbReference type="EMBL" id="JACCKX010000001">
    <property type="protein sequence ID" value="NZA00711.1"/>
    <property type="molecule type" value="Genomic_DNA"/>
</dbReference>
<keyword evidence="5" id="KW-1185">Reference proteome</keyword>
<dbReference type="InterPro" id="IPR050902">
    <property type="entry name" value="ABC_Transporter_SBP"/>
</dbReference>
<evidence type="ECO:0000256" key="2">
    <source>
        <dbReference type="SAM" id="MobiDB-lite"/>
    </source>
</evidence>